<reference evidence="3" key="1">
    <citation type="journal article" date="2019" name="Int. J. Syst. Evol. Microbiol.">
        <title>The Global Catalogue of Microorganisms (GCM) 10K type strain sequencing project: providing services to taxonomists for standard genome sequencing and annotation.</title>
        <authorList>
            <consortium name="The Broad Institute Genomics Platform"/>
            <consortium name="The Broad Institute Genome Sequencing Center for Infectious Disease"/>
            <person name="Wu L."/>
            <person name="Ma J."/>
        </authorList>
    </citation>
    <scope>NUCLEOTIDE SEQUENCE [LARGE SCALE GENOMIC DNA]</scope>
    <source>
        <strain evidence="3">JCM 18531</strain>
    </source>
</reference>
<comment type="caution">
    <text evidence="2">The sequence shown here is derived from an EMBL/GenBank/DDBJ whole genome shotgun (WGS) entry which is preliminary data.</text>
</comment>
<feature type="signal peptide" evidence="1">
    <location>
        <begin position="1"/>
        <end position="24"/>
    </location>
</feature>
<gene>
    <name evidence="2" type="ORF">GCM10023349_32910</name>
</gene>
<name>A0ABP8XNH9_9ACTN</name>
<keyword evidence="1" id="KW-0732">Signal</keyword>
<evidence type="ECO:0000313" key="3">
    <source>
        <dbReference type="Proteomes" id="UP001499974"/>
    </source>
</evidence>
<keyword evidence="3" id="KW-1185">Reference proteome</keyword>
<accession>A0ABP8XNH9</accession>
<organism evidence="2 3">
    <name type="scientific">Nocardioides conyzicola</name>
    <dbReference type="NCBI Taxonomy" id="1651781"/>
    <lineage>
        <taxon>Bacteria</taxon>
        <taxon>Bacillati</taxon>
        <taxon>Actinomycetota</taxon>
        <taxon>Actinomycetes</taxon>
        <taxon>Propionibacteriales</taxon>
        <taxon>Nocardioidaceae</taxon>
        <taxon>Nocardioides</taxon>
    </lineage>
</organism>
<proteinExistence type="predicted"/>
<evidence type="ECO:0000256" key="1">
    <source>
        <dbReference type="SAM" id="SignalP"/>
    </source>
</evidence>
<evidence type="ECO:0000313" key="2">
    <source>
        <dbReference type="EMBL" id="GAA4711355.1"/>
    </source>
</evidence>
<evidence type="ECO:0008006" key="4">
    <source>
        <dbReference type="Google" id="ProtNLM"/>
    </source>
</evidence>
<dbReference type="Proteomes" id="UP001499974">
    <property type="component" value="Unassembled WGS sequence"/>
</dbReference>
<dbReference type="RefSeq" id="WP_345522486.1">
    <property type="nucleotide sequence ID" value="NZ_BAABKM010000002.1"/>
</dbReference>
<protein>
    <recommendedName>
        <fullName evidence="4">PknH-like extracellular domain-containing protein</fullName>
    </recommendedName>
</protein>
<sequence>MNRRWMSRALIALVVPALAVPALASSATAAPTVKVPTINAAAKVYPHLAGGTATETATKVYGPGKKCGQTKVVKGASGRTASYAPDYSSGDPDAYLMTGERPSVSVQAFKFPTAKAAIAYLRGYAKQAKHCPGTNPGGGGGGTGGQPHCTSKTKKIAFKLGNERWGYQIRSTCTIGDQTTSSVFNSLFARKGRSIVYTTAMSMDATAPSIPKSIAFTGIALKTAG</sequence>
<dbReference type="EMBL" id="BAABKM010000002">
    <property type="protein sequence ID" value="GAA4711355.1"/>
    <property type="molecule type" value="Genomic_DNA"/>
</dbReference>
<feature type="chain" id="PRO_5045078974" description="PknH-like extracellular domain-containing protein" evidence="1">
    <location>
        <begin position="25"/>
        <end position="225"/>
    </location>
</feature>